<accession>A0A2H5Q8L5</accession>
<protein>
    <submittedName>
        <fullName evidence="1">Uncharacterized protein</fullName>
    </submittedName>
</protein>
<sequence length="64" mass="7084">MLQAASRSQSTGDAKEDDLFTGSERVYGHLLQLILFVEVSESTVRQGVTDCDRSHLEIESNPCL</sequence>
<gene>
    <name evidence="1" type="ORF">CUMW_206390</name>
</gene>
<dbReference type="EMBL" id="BDQV01000254">
    <property type="protein sequence ID" value="GAY60990.1"/>
    <property type="molecule type" value="Genomic_DNA"/>
</dbReference>
<keyword evidence="2" id="KW-1185">Reference proteome</keyword>
<organism evidence="1 2">
    <name type="scientific">Citrus unshiu</name>
    <name type="common">Satsuma mandarin</name>
    <name type="synonym">Citrus nobilis var. unshiu</name>
    <dbReference type="NCBI Taxonomy" id="55188"/>
    <lineage>
        <taxon>Eukaryota</taxon>
        <taxon>Viridiplantae</taxon>
        <taxon>Streptophyta</taxon>
        <taxon>Embryophyta</taxon>
        <taxon>Tracheophyta</taxon>
        <taxon>Spermatophyta</taxon>
        <taxon>Magnoliopsida</taxon>
        <taxon>eudicotyledons</taxon>
        <taxon>Gunneridae</taxon>
        <taxon>Pentapetalae</taxon>
        <taxon>rosids</taxon>
        <taxon>malvids</taxon>
        <taxon>Sapindales</taxon>
        <taxon>Rutaceae</taxon>
        <taxon>Aurantioideae</taxon>
        <taxon>Citrus</taxon>
    </lineage>
</organism>
<dbReference type="AlphaFoldDB" id="A0A2H5Q8L5"/>
<proteinExistence type="predicted"/>
<name>A0A2H5Q8L5_CITUN</name>
<reference evidence="1 2" key="1">
    <citation type="journal article" date="2017" name="Front. Genet.">
        <title>Draft sequencing of the heterozygous diploid genome of Satsuma (Citrus unshiu Marc.) using a hybrid assembly approach.</title>
        <authorList>
            <person name="Shimizu T."/>
            <person name="Tanizawa Y."/>
            <person name="Mochizuki T."/>
            <person name="Nagasaki H."/>
            <person name="Yoshioka T."/>
            <person name="Toyoda A."/>
            <person name="Fujiyama A."/>
            <person name="Kaminuma E."/>
            <person name="Nakamura Y."/>
        </authorList>
    </citation>
    <scope>NUCLEOTIDE SEQUENCE [LARGE SCALE GENOMIC DNA]</scope>
    <source>
        <strain evidence="2">cv. Miyagawa wase</strain>
    </source>
</reference>
<evidence type="ECO:0000313" key="2">
    <source>
        <dbReference type="Proteomes" id="UP000236630"/>
    </source>
</evidence>
<comment type="caution">
    <text evidence="1">The sequence shown here is derived from an EMBL/GenBank/DDBJ whole genome shotgun (WGS) entry which is preliminary data.</text>
</comment>
<evidence type="ECO:0000313" key="1">
    <source>
        <dbReference type="EMBL" id="GAY60990.1"/>
    </source>
</evidence>
<dbReference type="Proteomes" id="UP000236630">
    <property type="component" value="Unassembled WGS sequence"/>
</dbReference>